<dbReference type="EMBL" id="JAGTUU010000004">
    <property type="protein sequence ID" value="MBS0124516.1"/>
    <property type="molecule type" value="Genomic_DNA"/>
</dbReference>
<accession>A0A8J8B6Y2</accession>
<organism evidence="1 2">
    <name type="scientific">Thetidibacter halocola</name>
    <dbReference type="NCBI Taxonomy" id="2827239"/>
    <lineage>
        <taxon>Bacteria</taxon>
        <taxon>Pseudomonadati</taxon>
        <taxon>Pseudomonadota</taxon>
        <taxon>Alphaproteobacteria</taxon>
        <taxon>Rhodobacterales</taxon>
        <taxon>Roseobacteraceae</taxon>
        <taxon>Thetidibacter</taxon>
    </lineage>
</organism>
<dbReference type="AlphaFoldDB" id="A0A8J8B6Y2"/>
<sequence length="243" mass="26539">MTAVLGHWRRALFIGPGMEDRSTRVHWFQAERGFCDIRIPTTRPDIAGAAALAELSAADLLGLMNGFGFAGETEVSGDRCTWHRQIAFHGTPPGAAPDIGVLRFRADGRLIEDGAEAPYREIWDRQPGEGWRHGAWRSGDRICRLTWSEAEFLLAIGTPGAADSLPLRQSLETGERPTEALAAFFDGEYTLGHWQGGTGIATLSTNPLQEGRAILPKPDDERAALTLVRTGFGGEVRDETWTA</sequence>
<reference evidence="1" key="1">
    <citation type="submission" date="2021-04" db="EMBL/GenBank/DDBJ databases">
        <authorList>
            <person name="Yoon J."/>
        </authorList>
    </citation>
    <scope>NUCLEOTIDE SEQUENCE</scope>
    <source>
        <strain evidence="1">KMU-90</strain>
    </source>
</reference>
<gene>
    <name evidence="1" type="ORF">KB874_10245</name>
</gene>
<evidence type="ECO:0000313" key="2">
    <source>
        <dbReference type="Proteomes" id="UP000681356"/>
    </source>
</evidence>
<evidence type="ECO:0000313" key="1">
    <source>
        <dbReference type="EMBL" id="MBS0124516.1"/>
    </source>
</evidence>
<name>A0A8J8B6Y2_9RHOB</name>
<dbReference type="RefSeq" id="WP_212536488.1">
    <property type="nucleotide sequence ID" value="NZ_JAGTUU010000004.1"/>
</dbReference>
<keyword evidence="2" id="KW-1185">Reference proteome</keyword>
<dbReference type="Proteomes" id="UP000681356">
    <property type="component" value="Unassembled WGS sequence"/>
</dbReference>
<proteinExistence type="predicted"/>
<comment type="caution">
    <text evidence="1">The sequence shown here is derived from an EMBL/GenBank/DDBJ whole genome shotgun (WGS) entry which is preliminary data.</text>
</comment>
<protein>
    <submittedName>
        <fullName evidence="1">Uncharacterized protein</fullName>
    </submittedName>
</protein>